<dbReference type="AlphaFoldDB" id="A0A0D8XU45"/>
<dbReference type="Proteomes" id="UP000053766">
    <property type="component" value="Unassembled WGS sequence"/>
</dbReference>
<sequence length="199" mass="23665">MSCQYGGCCFICLSTYWHRNLHDDKTIDKLKVMTSYELDVLPLLWHNVLFRNARFCEHVCYSWLRRSKRPMILSSNGVNATEFTDYNLVQEEALQLEELLDGLIRGIKRRAQIIDSKEHLLIFAQRSNGRKQRITWLPNGQQKIYGTWFGLAESLIEQYTVNLEHEDVHEREMRVIIWKHFIFSLLQHLIEYSSTITRT</sequence>
<organism evidence="1 2">
    <name type="scientific">Dictyocaulus viviparus</name>
    <name type="common">Bovine lungworm</name>
    <dbReference type="NCBI Taxonomy" id="29172"/>
    <lineage>
        <taxon>Eukaryota</taxon>
        <taxon>Metazoa</taxon>
        <taxon>Ecdysozoa</taxon>
        <taxon>Nematoda</taxon>
        <taxon>Chromadorea</taxon>
        <taxon>Rhabditida</taxon>
        <taxon>Rhabditina</taxon>
        <taxon>Rhabditomorpha</taxon>
        <taxon>Strongyloidea</taxon>
        <taxon>Metastrongylidae</taxon>
        <taxon>Dictyocaulus</taxon>
    </lineage>
</organism>
<gene>
    <name evidence="1" type="ORF">DICVIV_06665</name>
</gene>
<dbReference type="OrthoDB" id="5802391at2759"/>
<protein>
    <submittedName>
        <fullName evidence="1">Uncharacterized protein</fullName>
    </submittedName>
</protein>
<keyword evidence="2" id="KW-1185">Reference proteome</keyword>
<reference evidence="2" key="2">
    <citation type="journal article" date="2016" name="Sci. Rep.">
        <title>Dictyocaulus viviparus genome, variome and transcriptome elucidate lungworm biology and support future intervention.</title>
        <authorList>
            <person name="McNulty S.N."/>
            <person name="Strube C."/>
            <person name="Rosa B.A."/>
            <person name="Martin J.C."/>
            <person name="Tyagi R."/>
            <person name="Choi Y.J."/>
            <person name="Wang Q."/>
            <person name="Hallsworth Pepin K."/>
            <person name="Zhang X."/>
            <person name="Ozersky P."/>
            <person name="Wilson R.K."/>
            <person name="Sternberg P.W."/>
            <person name="Gasser R.B."/>
            <person name="Mitreva M."/>
        </authorList>
    </citation>
    <scope>NUCLEOTIDE SEQUENCE [LARGE SCALE GENOMIC DNA]</scope>
    <source>
        <strain evidence="2">HannoverDv2000</strain>
    </source>
</reference>
<accession>A0A0D8XU45</accession>
<reference evidence="1 2" key="1">
    <citation type="submission" date="2013-11" db="EMBL/GenBank/DDBJ databases">
        <title>Draft genome of the bovine lungworm Dictyocaulus viviparus.</title>
        <authorList>
            <person name="Mitreva M."/>
        </authorList>
    </citation>
    <scope>NUCLEOTIDE SEQUENCE [LARGE SCALE GENOMIC DNA]</scope>
    <source>
        <strain evidence="1 2">HannoverDv2000</strain>
    </source>
</reference>
<name>A0A0D8XU45_DICVI</name>
<dbReference type="EMBL" id="KN716315">
    <property type="protein sequence ID" value="KJH47264.1"/>
    <property type="molecule type" value="Genomic_DNA"/>
</dbReference>
<evidence type="ECO:0000313" key="2">
    <source>
        <dbReference type="Proteomes" id="UP000053766"/>
    </source>
</evidence>
<proteinExistence type="predicted"/>
<evidence type="ECO:0000313" key="1">
    <source>
        <dbReference type="EMBL" id="KJH47264.1"/>
    </source>
</evidence>